<dbReference type="Proteomes" id="UP000265000">
    <property type="component" value="Unplaced"/>
</dbReference>
<evidence type="ECO:0000256" key="1">
    <source>
        <dbReference type="SAM" id="MobiDB-lite"/>
    </source>
</evidence>
<dbReference type="InterPro" id="IPR013950">
    <property type="entry name" value="Mis14/Nsl1"/>
</dbReference>
<feature type="compositionally biased region" description="Basic and acidic residues" evidence="1">
    <location>
        <begin position="292"/>
        <end position="304"/>
    </location>
</feature>
<reference evidence="2" key="1">
    <citation type="submission" date="2025-08" db="UniProtKB">
        <authorList>
            <consortium name="Ensembl"/>
        </authorList>
    </citation>
    <scope>IDENTIFICATION</scope>
</reference>
<dbReference type="Ensembl" id="ENSFHET00000017273.1">
    <property type="protein sequence ID" value="ENSFHEP00000028021.1"/>
    <property type="gene ID" value="ENSFHEG00000011852.1"/>
</dbReference>
<dbReference type="Pfam" id="PF08641">
    <property type="entry name" value="Mis14"/>
    <property type="match status" value="1"/>
</dbReference>
<organism evidence="2 3">
    <name type="scientific">Fundulus heteroclitus</name>
    <name type="common">Killifish</name>
    <name type="synonym">Mummichog</name>
    <dbReference type="NCBI Taxonomy" id="8078"/>
    <lineage>
        <taxon>Eukaryota</taxon>
        <taxon>Metazoa</taxon>
        <taxon>Chordata</taxon>
        <taxon>Craniata</taxon>
        <taxon>Vertebrata</taxon>
        <taxon>Euteleostomi</taxon>
        <taxon>Actinopterygii</taxon>
        <taxon>Neopterygii</taxon>
        <taxon>Teleostei</taxon>
        <taxon>Neoteleostei</taxon>
        <taxon>Acanthomorphata</taxon>
        <taxon>Ovalentaria</taxon>
        <taxon>Atherinomorphae</taxon>
        <taxon>Cyprinodontiformes</taxon>
        <taxon>Fundulidae</taxon>
        <taxon>Fundulus</taxon>
    </lineage>
</organism>
<dbReference type="GO" id="GO:0000070">
    <property type="term" value="P:mitotic sister chromatid segregation"/>
    <property type="evidence" value="ECO:0007669"/>
    <property type="project" value="InterPro"/>
</dbReference>
<dbReference type="GO" id="GO:0000444">
    <property type="term" value="C:MIS12/MIND type complex"/>
    <property type="evidence" value="ECO:0007669"/>
    <property type="project" value="TreeGrafter"/>
</dbReference>
<dbReference type="STRING" id="8078.ENSFHEP00000028021"/>
<evidence type="ECO:0000313" key="3">
    <source>
        <dbReference type="Proteomes" id="UP000265000"/>
    </source>
</evidence>
<keyword evidence="3" id="KW-1185">Reference proteome</keyword>
<protein>
    <submittedName>
        <fullName evidence="2">NSL1 component of MIS12 kinetochore complex</fullName>
    </submittedName>
</protein>
<evidence type="ECO:0000313" key="2">
    <source>
        <dbReference type="Ensembl" id="ENSFHEP00000028021.1"/>
    </source>
</evidence>
<proteinExistence type="predicted"/>
<accession>A0A3Q2QKU6</accession>
<dbReference type="AlphaFoldDB" id="A0A3Q2QKU6"/>
<reference evidence="2" key="2">
    <citation type="submission" date="2025-09" db="UniProtKB">
        <authorList>
            <consortium name="Ensembl"/>
        </authorList>
    </citation>
    <scope>IDENTIFICATION</scope>
</reference>
<dbReference type="PANTHER" id="PTHR31749">
    <property type="entry name" value="KINETOCHORE-ASSOCIATED PROTEIN NSL1 HOMOLOG"/>
    <property type="match status" value="1"/>
</dbReference>
<dbReference type="PANTHER" id="PTHR31749:SF3">
    <property type="entry name" value="KINETOCHORE-ASSOCIATED PROTEIN NSL1 HOMOLOG"/>
    <property type="match status" value="1"/>
</dbReference>
<dbReference type="GeneTree" id="ENSGT00390000001374"/>
<feature type="region of interest" description="Disordered" evidence="1">
    <location>
        <begin position="251"/>
        <end position="304"/>
    </location>
</feature>
<name>A0A3Q2QKU6_FUNHE</name>
<sequence length="304" mass="33706">MEQAQNQRDKAPYQDLKVRLTSKRRAAELLKSGSELLRSALDGQPELPEETRRDFLQQLLANFQAAVRLNVLVDGQPWDEAPDLQDEEILDLESLLDDAILETSSRRHSYPKHIRPHVVNALKAQRKVLGLYETSVQPERLQRDPDQEKIMTDLSAAAPGMAQQTVQVLKVRPAEPVLILQNRSSSCRTGPRPAEPVLVLQNRADASLPVFVSLQAIDAVQKQAQGLCEVLHMKPSSASLQIHREVLGSTCRPEAPPPAGGAARSGRPIRRAAEEAAAMGGYVPETKKPRRRAGEDVAERRFLL</sequence>